<dbReference type="AlphaFoldDB" id="A0A944DS93"/>
<dbReference type="EMBL" id="JAGGOB010000064">
    <property type="protein sequence ID" value="MBT2331860.1"/>
    <property type="molecule type" value="Genomic_DNA"/>
</dbReference>
<dbReference type="Proteomes" id="UP000692896">
    <property type="component" value="Unassembled WGS sequence"/>
</dbReference>
<protein>
    <submittedName>
        <fullName evidence="1">Uncharacterized protein</fullName>
    </submittedName>
</protein>
<name>A0A944DS93_PSEFL</name>
<reference evidence="1" key="1">
    <citation type="submission" date="2021-03" db="EMBL/GenBank/DDBJ databases">
        <title>Genomic analysis provides insights into the functional capacity of soil bacteria communities inhabiting an altitudinal gradient in the Atacama Desert.</title>
        <authorList>
            <person name="Gonzalez M."/>
            <person name="Maldonado J."/>
            <person name="Maza F."/>
            <person name="Hodar C."/>
            <person name="Cortes M."/>
            <person name="Palma R."/>
            <person name="Andreani C."/>
            <person name="Gaete A."/>
            <person name="Vasquez-Dean J."/>
            <person name="Acuna V."/>
            <person name="Aguado M."/>
            <person name="Mandakovic D."/>
            <person name="Latorre M."/>
            <person name="Orellana A."/>
            <person name="Gutierrez R."/>
            <person name="Montecino M."/>
            <person name="Allende M."/>
            <person name="Maass A."/>
            <person name="Cambiazo V."/>
        </authorList>
    </citation>
    <scope>NUCLEOTIDE SEQUENCE</scope>
    <source>
        <strain evidence="1">ISL-25</strain>
    </source>
</reference>
<evidence type="ECO:0000313" key="1">
    <source>
        <dbReference type="EMBL" id="MBT2331860.1"/>
    </source>
</evidence>
<comment type="caution">
    <text evidence="1">The sequence shown here is derived from an EMBL/GenBank/DDBJ whole genome shotgun (WGS) entry which is preliminary data.</text>
</comment>
<proteinExistence type="predicted"/>
<gene>
    <name evidence="1" type="ORF">J7E47_24390</name>
</gene>
<evidence type="ECO:0000313" key="2">
    <source>
        <dbReference type="Proteomes" id="UP000692896"/>
    </source>
</evidence>
<accession>A0A944DS93</accession>
<organism evidence="1 2">
    <name type="scientific">Pseudomonas fluorescens</name>
    <dbReference type="NCBI Taxonomy" id="294"/>
    <lineage>
        <taxon>Bacteria</taxon>
        <taxon>Pseudomonadati</taxon>
        <taxon>Pseudomonadota</taxon>
        <taxon>Gammaproteobacteria</taxon>
        <taxon>Pseudomonadales</taxon>
        <taxon>Pseudomonadaceae</taxon>
        <taxon>Pseudomonas</taxon>
    </lineage>
</organism>
<sequence>MTTVVAEAGGIIGDAVIMMDGVTTADSSAAKSGALSAAFFVPAINLKG</sequence>